<accession>A0A9W6ZAS8</accession>
<evidence type="ECO:0000313" key="2">
    <source>
        <dbReference type="Proteomes" id="UP001165085"/>
    </source>
</evidence>
<proteinExistence type="predicted"/>
<dbReference type="Pfam" id="PF13306">
    <property type="entry name" value="LRR_5"/>
    <property type="match status" value="1"/>
</dbReference>
<dbReference type="EMBL" id="BRXY01000001">
    <property type="protein sequence ID" value="GMH51042.1"/>
    <property type="molecule type" value="Genomic_DNA"/>
</dbReference>
<dbReference type="OrthoDB" id="10264456at2759"/>
<reference evidence="2" key="1">
    <citation type="journal article" date="2023" name="Commun. Biol.">
        <title>Genome analysis of Parmales, the sister group of diatoms, reveals the evolutionary specialization of diatoms from phago-mixotrophs to photoautotrophs.</title>
        <authorList>
            <person name="Ban H."/>
            <person name="Sato S."/>
            <person name="Yoshikawa S."/>
            <person name="Yamada K."/>
            <person name="Nakamura Y."/>
            <person name="Ichinomiya M."/>
            <person name="Sato N."/>
            <person name="Blanc-Mathieu R."/>
            <person name="Endo H."/>
            <person name="Kuwata A."/>
            <person name="Ogata H."/>
        </authorList>
    </citation>
    <scope>NUCLEOTIDE SEQUENCE [LARGE SCALE GENOMIC DNA]</scope>
    <source>
        <strain evidence="2">NIES 3701</strain>
    </source>
</reference>
<dbReference type="InterPro" id="IPR032675">
    <property type="entry name" value="LRR_dom_sf"/>
</dbReference>
<gene>
    <name evidence="1" type="ORF">TrST_g8574</name>
</gene>
<sequence>MSSGPPPISSSLKDIKFPKSLTKIGDFSFRQCSSLEQVDLLHTNVEELGDNAFDSCTSFREMKVPDSLQAFGSYVFIDCYELVPSDIDISGYHDTTSEVVTYLRSIQ</sequence>
<evidence type="ECO:0008006" key="3">
    <source>
        <dbReference type="Google" id="ProtNLM"/>
    </source>
</evidence>
<keyword evidence="2" id="KW-1185">Reference proteome</keyword>
<comment type="caution">
    <text evidence="1">The sequence shown here is derived from an EMBL/GenBank/DDBJ whole genome shotgun (WGS) entry which is preliminary data.</text>
</comment>
<dbReference type="Proteomes" id="UP001165085">
    <property type="component" value="Unassembled WGS sequence"/>
</dbReference>
<dbReference type="Gene3D" id="3.80.10.10">
    <property type="entry name" value="Ribonuclease Inhibitor"/>
    <property type="match status" value="1"/>
</dbReference>
<dbReference type="SUPFAM" id="SSF52058">
    <property type="entry name" value="L domain-like"/>
    <property type="match status" value="1"/>
</dbReference>
<evidence type="ECO:0000313" key="1">
    <source>
        <dbReference type="EMBL" id="GMH51042.1"/>
    </source>
</evidence>
<protein>
    <recommendedName>
        <fullName evidence="3">Leucine-rich repeat domain-containing protein</fullName>
    </recommendedName>
</protein>
<dbReference type="AlphaFoldDB" id="A0A9W6ZAS8"/>
<name>A0A9W6ZAS8_9STRA</name>
<organism evidence="1 2">
    <name type="scientific">Triparma strigata</name>
    <dbReference type="NCBI Taxonomy" id="1606541"/>
    <lineage>
        <taxon>Eukaryota</taxon>
        <taxon>Sar</taxon>
        <taxon>Stramenopiles</taxon>
        <taxon>Ochrophyta</taxon>
        <taxon>Bolidophyceae</taxon>
        <taxon>Parmales</taxon>
        <taxon>Triparmaceae</taxon>
        <taxon>Triparma</taxon>
    </lineage>
</organism>
<dbReference type="InterPro" id="IPR026906">
    <property type="entry name" value="LRR_5"/>
</dbReference>